<keyword evidence="2" id="KW-0472">Membrane</keyword>
<dbReference type="RefSeq" id="WP_345718363.1">
    <property type="nucleotide sequence ID" value="NZ_BAABFP010000008.1"/>
</dbReference>
<keyword evidence="2" id="KW-0812">Transmembrane</keyword>
<evidence type="ECO:0008006" key="6">
    <source>
        <dbReference type="Google" id="ProtNLM"/>
    </source>
</evidence>
<accession>A0ABW1JDI1</accession>
<feature type="transmembrane region" description="Helical" evidence="2">
    <location>
        <begin position="807"/>
        <end position="825"/>
    </location>
</feature>
<organism evidence="4 5">
    <name type="scientific">Angustibacter luteus</name>
    <dbReference type="NCBI Taxonomy" id="658456"/>
    <lineage>
        <taxon>Bacteria</taxon>
        <taxon>Bacillati</taxon>
        <taxon>Actinomycetota</taxon>
        <taxon>Actinomycetes</taxon>
        <taxon>Kineosporiales</taxon>
        <taxon>Kineosporiaceae</taxon>
    </lineage>
</organism>
<dbReference type="Proteomes" id="UP001596189">
    <property type="component" value="Unassembled WGS sequence"/>
</dbReference>
<reference evidence="5" key="1">
    <citation type="journal article" date="2019" name="Int. J. Syst. Evol. Microbiol.">
        <title>The Global Catalogue of Microorganisms (GCM) 10K type strain sequencing project: providing services to taxonomists for standard genome sequencing and annotation.</title>
        <authorList>
            <consortium name="The Broad Institute Genomics Platform"/>
            <consortium name="The Broad Institute Genome Sequencing Center for Infectious Disease"/>
            <person name="Wu L."/>
            <person name="Ma J."/>
        </authorList>
    </citation>
    <scope>NUCLEOTIDE SEQUENCE [LARGE SCALE GENOMIC DNA]</scope>
    <source>
        <strain evidence="5">KACC 14249</strain>
    </source>
</reference>
<comment type="caution">
    <text evidence="4">The sequence shown here is derived from an EMBL/GenBank/DDBJ whole genome shotgun (WGS) entry which is preliminary data.</text>
</comment>
<feature type="transmembrane region" description="Helical" evidence="2">
    <location>
        <begin position="321"/>
        <end position="341"/>
    </location>
</feature>
<evidence type="ECO:0000313" key="4">
    <source>
        <dbReference type="EMBL" id="MFC6006894.1"/>
    </source>
</evidence>
<feature type="signal peptide" evidence="3">
    <location>
        <begin position="1"/>
        <end position="34"/>
    </location>
</feature>
<keyword evidence="2" id="KW-1133">Transmembrane helix</keyword>
<evidence type="ECO:0000313" key="5">
    <source>
        <dbReference type="Proteomes" id="UP001596189"/>
    </source>
</evidence>
<feature type="transmembrane region" description="Helical" evidence="2">
    <location>
        <begin position="409"/>
        <end position="431"/>
    </location>
</feature>
<feature type="region of interest" description="Disordered" evidence="1">
    <location>
        <begin position="576"/>
        <end position="607"/>
    </location>
</feature>
<keyword evidence="3" id="KW-0732">Signal</keyword>
<feature type="transmembrane region" description="Helical" evidence="2">
    <location>
        <begin position="475"/>
        <end position="497"/>
    </location>
</feature>
<evidence type="ECO:0000256" key="3">
    <source>
        <dbReference type="SAM" id="SignalP"/>
    </source>
</evidence>
<feature type="transmembrane region" description="Helical" evidence="2">
    <location>
        <begin position="523"/>
        <end position="542"/>
    </location>
</feature>
<feature type="chain" id="PRO_5046439378" description="FtsX-like permease family protein" evidence="3">
    <location>
        <begin position="35"/>
        <end position="937"/>
    </location>
</feature>
<gene>
    <name evidence="4" type="ORF">ACFQDO_07085</name>
</gene>
<sequence>MDPLVRRAPLRAVRSGVWGLLVLAAFTLATAAAAAEPLFGSAAGDAALADQLAAVPADAVAADAPVVRLVGGTGIPGRGLLNGALDDVPGLGPSAVTAASVSVETRPLESLLQPYVSAGGDRERARLYGDDDLVHSLVPVATAPGAAASGVWLPEPLADSLSVRPGDPITVGLDTRFRDRSTPSTVAGIYAVGPDGRTPKDPPGTHRWTYRRASLPVDSEFGVLPAYLLVTDVAGAAALAAPIGDELLYAVESQLDPVTPTLVEAQQTVDGIRDLQVQVRDPTLAGERPDRLRQQVVSGLPKLVAEAQRVAVRTVAWTRPLLLAGLLLGLTAVGCVAVLTANRRAVEVRLGVALGQRPSSAGGLAALEVLPAALLAVVLGPLVAWLAVWAVGPPAAVSATALGHGAGRAALAAAAGCVLVAGIALVAAWRAERLRVGPGRSSVPWDVALLLVALTATVGLLVRPDVAGPPSALDLLVPLLLVSAVGAVVGRAALTLLDRTAGRARSVSSMLALNRASAGRRQGALVVTVLAAGLGMLAYALAAAESVTTVTADRTAVLAGADATAEIEVSWLLDPGAAQLPPPQPGDSAQPSLNAVPGARTPPLPDGTTIVWRGRVSVPPELGNLDLLVIDPAHFEQVAAWGTGPELARARAQLGELARQDEVVAARLRGGERFGPIPAIGVGDVVARPGETAGVTSEQGDVPVRFLDVVPAFPGHDDALGMVVVPADSFFLYLGALDPRVKPPAGSGRFNRAPSDYFPSLWSADGVAGIRAVTDPAGVKTEGMTTMAQVAQQPDLVAARRSTGAQVALGASVALVALLVLVMYAERRAAVARAADLMLARMGLRRRGVLRARAVELALLTLLGSLAAALGAALLAPLGGRLLDPGGGTEPEFHLRLDVVGALWVLAVAVLAWLSAVGLVAWRGRRVDEGQVLRDAE</sequence>
<feature type="transmembrane region" description="Helical" evidence="2">
    <location>
        <begin position="362"/>
        <end position="389"/>
    </location>
</feature>
<feature type="transmembrane region" description="Helical" evidence="2">
    <location>
        <begin position="854"/>
        <end position="879"/>
    </location>
</feature>
<name>A0ABW1JDI1_9ACTN</name>
<proteinExistence type="predicted"/>
<protein>
    <recommendedName>
        <fullName evidence="6">FtsX-like permease family protein</fullName>
    </recommendedName>
</protein>
<evidence type="ECO:0000256" key="1">
    <source>
        <dbReference type="SAM" id="MobiDB-lite"/>
    </source>
</evidence>
<evidence type="ECO:0000256" key="2">
    <source>
        <dbReference type="SAM" id="Phobius"/>
    </source>
</evidence>
<feature type="transmembrane region" description="Helical" evidence="2">
    <location>
        <begin position="899"/>
        <end position="922"/>
    </location>
</feature>
<feature type="transmembrane region" description="Helical" evidence="2">
    <location>
        <begin position="443"/>
        <end position="463"/>
    </location>
</feature>
<dbReference type="EMBL" id="JBHSRD010000003">
    <property type="protein sequence ID" value="MFC6006894.1"/>
    <property type="molecule type" value="Genomic_DNA"/>
</dbReference>
<keyword evidence="5" id="KW-1185">Reference proteome</keyword>